<evidence type="ECO:0000256" key="2">
    <source>
        <dbReference type="ARBA" id="ARBA00023136"/>
    </source>
</evidence>
<dbReference type="PANTHER" id="PTHR37042">
    <property type="entry name" value="OUTER MEMBRANE PROTEIN RV1973"/>
    <property type="match status" value="1"/>
</dbReference>
<sequence length="190" mass="20465">MAGTGETSPHDRDASRPARLRGLLRGRAAGRLILAAAVAFAGWGGWSYWQAGRDEAVDFGKTRDEVLAAGRQAVADLNTMDATQVDQSLRRWLDASTGPLREELTRARDRNRQQVQQSRTSARGTVTDAAVLQLDPRAGTAQLIAMVRVEITPASGAGASTDRKRFEAGLARTPDGWKLRSLTAIPVNTS</sequence>
<dbReference type="GO" id="GO:0016020">
    <property type="term" value="C:membrane"/>
    <property type="evidence" value="ECO:0007669"/>
    <property type="project" value="UniProtKB-SubCell"/>
</dbReference>
<gene>
    <name evidence="4" type="ORF">SAMN04489712_103502</name>
</gene>
<name>A0A1H5Y1E1_9ACTN</name>
<evidence type="ECO:0000313" key="4">
    <source>
        <dbReference type="EMBL" id="SEG17585.1"/>
    </source>
</evidence>
<proteinExistence type="predicted"/>
<dbReference type="RefSeq" id="WP_200827164.1">
    <property type="nucleotide sequence ID" value="NZ_FNVO01000003.1"/>
</dbReference>
<keyword evidence="2 3" id="KW-0472">Membrane</keyword>
<dbReference type="PANTHER" id="PTHR37042:SF4">
    <property type="entry name" value="OUTER MEMBRANE PROTEIN RV1973"/>
    <property type="match status" value="1"/>
</dbReference>
<dbReference type="AlphaFoldDB" id="A0A1H5Y1E1"/>
<evidence type="ECO:0000256" key="3">
    <source>
        <dbReference type="SAM" id="Phobius"/>
    </source>
</evidence>
<comment type="subcellular location">
    <subcellularLocation>
        <location evidence="1">Membrane</location>
    </subcellularLocation>
</comment>
<organism evidence="4 5">
    <name type="scientific">Thermomonospora echinospora</name>
    <dbReference type="NCBI Taxonomy" id="1992"/>
    <lineage>
        <taxon>Bacteria</taxon>
        <taxon>Bacillati</taxon>
        <taxon>Actinomycetota</taxon>
        <taxon>Actinomycetes</taxon>
        <taxon>Streptosporangiales</taxon>
        <taxon>Thermomonosporaceae</taxon>
        <taxon>Thermomonospora</taxon>
    </lineage>
</organism>
<evidence type="ECO:0000256" key="1">
    <source>
        <dbReference type="ARBA" id="ARBA00004370"/>
    </source>
</evidence>
<dbReference type="EMBL" id="FNVO01000003">
    <property type="protein sequence ID" value="SEG17585.1"/>
    <property type="molecule type" value="Genomic_DNA"/>
</dbReference>
<keyword evidence="3" id="KW-1133">Transmembrane helix</keyword>
<feature type="transmembrane region" description="Helical" evidence="3">
    <location>
        <begin position="28"/>
        <end position="49"/>
    </location>
</feature>
<keyword evidence="5" id="KW-1185">Reference proteome</keyword>
<protein>
    <submittedName>
        <fullName evidence="4">Mce-associated membrane protein</fullName>
    </submittedName>
</protein>
<evidence type="ECO:0000313" key="5">
    <source>
        <dbReference type="Proteomes" id="UP000236723"/>
    </source>
</evidence>
<keyword evidence="3" id="KW-0812">Transmembrane</keyword>
<accession>A0A1H5Y1E1</accession>
<reference evidence="5" key="1">
    <citation type="submission" date="2016-10" db="EMBL/GenBank/DDBJ databases">
        <authorList>
            <person name="Varghese N."/>
            <person name="Submissions S."/>
        </authorList>
    </citation>
    <scope>NUCLEOTIDE SEQUENCE [LARGE SCALE GENOMIC DNA]</scope>
    <source>
        <strain evidence="5">DSM 43163</strain>
    </source>
</reference>
<dbReference type="Proteomes" id="UP000236723">
    <property type="component" value="Unassembled WGS sequence"/>
</dbReference>